<dbReference type="PANTHER" id="PTHR10381:SF70">
    <property type="entry name" value="ATP-DEPENDENT CLP PROTEASE PROTEOLYTIC SUBUNIT"/>
    <property type="match status" value="1"/>
</dbReference>
<dbReference type="GO" id="GO:0004176">
    <property type="term" value="F:ATP-dependent peptidase activity"/>
    <property type="evidence" value="ECO:0007669"/>
    <property type="project" value="InterPro"/>
</dbReference>
<evidence type="ECO:0000313" key="7">
    <source>
        <dbReference type="EMBL" id="OMH24174.1"/>
    </source>
</evidence>
<evidence type="ECO:0000256" key="3">
    <source>
        <dbReference type="ARBA" id="ARBA00022670"/>
    </source>
</evidence>
<evidence type="ECO:0000313" key="8">
    <source>
        <dbReference type="Proteomes" id="UP000187085"/>
    </source>
</evidence>
<keyword evidence="3" id="KW-0645">Protease</keyword>
<reference evidence="7 8" key="1">
    <citation type="submission" date="2016-12" db="EMBL/GenBank/DDBJ databases">
        <title>Draft genome of Tersicoccus phoenicis 1P05MA.</title>
        <authorList>
            <person name="Nakajima Y."/>
            <person name="Yoshizawa S."/>
            <person name="Nakamura K."/>
            <person name="Ogura Y."/>
            <person name="Hayashi T."/>
            <person name="Kogure K."/>
        </authorList>
    </citation>
    <scope>NUCLEOTIDE SEQUENCE [LARGE SCALE GENOMIC DNA]</scope>
    <source>
        <strain evidence="7 8">1p05MA</strain>
    </source>
</reference>
<organism evidence="7 8">
    <name type="scientific">Tersicoccus phoenicis</name>
    <dbReference type="NCBI Taxonomy" id="554083"/>
    <lineage>
        <taxon>Bacteria</taxon>
        <taxon>Bacillati</taxon>
        <taxon>Actinomycetota</taxon>
        <taxon>Actinomycetes</taxon>
        <taxon>Micrococcales</taxon>
        <taxon>Micrococcaceae</taxon>
        <taxon>Tersicoccus</taxon>
    </lineage>
</organism>
<keyword evidence="2" id="KW-0963">Cytoplasm</keyword>
<dbReference type="Pfam" id="PF00574">
    <property type="entry name" value="CLP_protease"/>
    <property type="match status" value="1"/>
</dbReference>
<dbReference type="PRINTS" id="PR00127">
    <property type="entry name" value="CLPPROTEASEP"/>
</dbReference>
<dbReference type="GO" id="GO:0006515">
    <property type="term" value="P:protein quality control for misfolded or incompletely synthesized proteins"/>
    <property type="evidence" value="ECO:0007669"/>
    <property type="project" value="TreeGrafter"/>
</dbReference>
<keyword evidence="8" id="KW-1185">Reference proteome</keyword>
<evidence type="ECO:0000256" key="5">
    <source>
        <dbReference type="ARBA" id="ARBA00022825"/>
    </source>
</evidence>
<comment type="similarity">
    <text evidence="1 6">Belongs to the peptidase S14 family.</text>
</comment>
<evidence type="ECO:0000256" key="1">
    <source>
        <dbReference type="ARBA" id="ARBA00007039"/>
    </source>
</evidence>
<dbReference type="GO" id="GO:0004252">
    <property type="term" value="F:serine-type endopeptidase activity"/>
    <property type="evidence" value="ECO:0007669"/>
    <property type="project" value="InterPro"/>
</dbReference>
<dbReference type="GO" id="GO:0009368">
    <property type="term" value="C:endopeptidase Clp complex"/>
    <property type="evidence" value="ECO:0007669"/>
    <property type="project" value="TreeGrafter"/>
</dbReference>
<dbReference type="PANTHER" id="PTHR10381">
    <property type="entry name" value="ATP-DEPENDENT CLP PROTEASE PROTEOLYTIC SUBUNIT"/>
    <property type="match status" value="1"/>
</dbReference>
<comment type="caution">
    <text evidence="7">The sequence shown here is derived from an EMBL/GenBank/DDBJ whole genome shotgun (WGS) entry which is preliminary data.</text>
</comment>
<dbReference type="Proteomes" id="UP000187085">
    <property type="component" value="Unassembled WGS sequence"/>
</dbReference>
<protein>
    <recommendedName>
        <fullName evidence="6">ATP-dependent Clp protease proteolytic subunit</fullName>
    </recommendedName>
</protein>
<evidence type="ECO:0000256" key="4">
    <source>
        <dbReference type="ARBA" id="ARBA00022801"/>
    </source>
</evidence>
<dbReference type="SUPFAM" id="SSF52096">
    <property type="entry name" value="ClpP/crotonase"/>
    <property type="match status" value="1"/>
</dbReference>
<dbReference type="InterPro" id="IPR029045">
    <property type="entry name" value="ClpP/crotonase-like_dom_sf"/>
</dbReference>
<evidence type="ECO:0000256" key="6">
    <source>
        <dbReference type="RuleBase" id="RU003567"/>
    </source>
</evidence>
<dbReference type="STRING" id="554083.BKD30_09830"/>
<gene>
    <name evidence="7" type="ORF">BKD30_09830</name>
</gene>
<keyword evidence="5" id="KW-0720">Serine protease</keyword>
<evidence type="ECO:0000256" key="2">
    <source>
        <dbReference type="ARBA" id="ARBA00022490"/>
    </source>
</evidence>
<dbReference type="InterPro" id="IPR001907">
    <property type="entry name" value="ClpP"/>
</dbReference>
<proteinExistence type="inferred from homology"/>
<name>A0A1R1L9H1_9MICC</name>
<dbReference type="AlphaFoldDB" id="A0A1R1L9H1"/>
<dbReference type="GO" id="GO:0051117">
    <property type="term" value="F:ATPase binding"/>
    <property type="evidence" value="ECO:0007669"/>
    <property type="project" value="TreeGrafter"/>
</dbReference>
<sequence>MPAMLAIRDLIRLLPIPVSTLALGLACVSSYTVPYVTRQDSRGTQTLDVFSSPLTDRIVYLGTGIDDGVANVLIAQLLHLQAVNPDAPIDLYINSPGGAIPAMLAVYDAMHPSSRCAPADGRRPRPSPPP</sequence>
<keyword evidence="4" id="KW-0378">Hydrolase</keyword>
<dbReference type="Gene3D" id="3.90.226.10">
    <property type="entry name" value="2-enoyl-CoA Hydratase, Chain A, domain 1"/>
    <property type="match status" value="1"/>
</dbReference>
<dbReference type="InterPro" id="IPR023562">
    <property type="entry name" value="ClpP/TepA"/>
</dbReference>
<accession>A0A1R1L9H1</accession>
<dbReference type="EMBL" id="MRDE01000064">
    <property type="protein sequence ID" value="OMH24174.1"/>
    <property type="molecule type" value="Genomic_DNA"/>
</dbReference>